<sequence>MHASALFTLACCVSSAFAHLRVWGVWVNGKFQGDGRDIYIRSPETNYPVKDLHSKDMLCNANNRVVPQSVAVKSKDKFTFEWYHEKHVPLSTCHSPAELIRMILNSRHDDIITDTHKGAIQVYIAPTSSNMEGKPVWTKLDTQTYNKNSKKWATILLKKTKGQHSITIPNIPTGDYLLRAEVIALHQAKYTYVKKHDKGAEFYMSCVQVHVENNSTTQKLPGGTAFPGTYQYDSPGIVWDLFGPSDKSEMYVAPGPRVWEGSKGGKIEKVGNR</sequence>
<feature type="chain" id="PRO_5040505422" description="AA9 family lytic polysaccharide monooxygenase" evidence="9">
    <location>
        <begin position="19"/>
        <end position="273"/>
    </location>
</feature>
<keyword evidence="5 8" id="KW-0119">Carbohydrate metabolism</keyword>
<comment type="catalytic activity">
    <reaction evidence="8">
        <text>[(1-&gt;4)-beta-D-glucosyl]n+m + reduced acceptor + O2 = 4-dehydro-beta-D-glucosyl-[(1-&gt;4)-beta-D-glucosyl]n-1 + [(1-&gt;4)-beta-D-glucosyl]m + acceptor + H2O.</text>
        <dbReference type="EC" id="1.14.99.56"/>
    </reaction>
</comment>
<evidence type="ECO:0000313" key="12">
    <source>
        <dbReference type="Proteomes" id="UP001049176"/>
    </source>
</evidence>
<dbReference type="CDD" id="cd21175">
    <property type="entry name" value="LPMO_AA9"/>
    <property type="match status" value="1"/>
</dbReference>
<dbReference type="GO" id="GO:0030245">
    <property type="term" value="P:cellulose catabolic process"/>
    <property type="evidence" value="ECO:0007669"/>
    <property type="project" value="UniProtKB-UniRule"/>
</dbReference>
<feature type="domain" description="Auxiliary Activity family 9 catalytic" evidence="10">
    <location>
        <begin position="19"/>
        <end position="243"/>
    </location>
</feature>
<dbReference type="AlphaFoldDB" id="A0A9P7RQG6"/>
<keyword evidence="6 8" id="KW-0624">Polysaccharide degradation</keyword>
<evidence type="ECO:0000259" key="10">
    <source>
        <dbReference type="Pfam" id="PF03443"/>
    </source>
</evidence>
<dbReference type="EC" id="1.14.99.56" evidence="8"/>
<proteinExistence type="inferred from homology"/>
<evidence type="ECO:0000256" key="4">
    <source>
        <dbReference type="ARBA" id="ARBA00023157"/>
    </source>
</evidence>
<dbReference type="PANTHER" id="PTHR33353">
    <property type="entry name" value="PUTATIVE (AFU_ORTHOLOGUE AFUA_1G12560)-RELATED"/>
    <property type="match status" value="1"/>
</dbReference>
<evidence type="ECO:0000256" key="1">
    <source>
        <dbReference type="ARBA" id="ARBA00004613"/>
    </source>
</evidence>
<dbReference type="GO" id="GO:0008810">
    <property type="term" value="F:cellulase activity"/>
    <property type="evidence" value="ECO:0007669"/>
    <property type="project" value="UniProtKB-UniRule"/>
</dbReference>
<protein>
    <recommendedName>
        <fullName evidence="8">AA9 family lytic polysaccharide monooxygenase</fullName>
        <ecNumber evidence="8">1.14.99.56</ecNumber>
    </recommendedName>
    <alternativeName>
        <fullName evidence="8">Endo-beta-1,4-glucanase</fullName>
    </alternativeName>
    <alternativeName>
        <fullName evidence="8">Glycosyl hydrolase 61 family protein</fullName>
    </alternativeName>
</protein>
<gene>
    <name evidence="11" type="ORF">E1B28_013585</name>
</gene>
<dbReference type="GO" id="GO:0030248">
    <property type="term" value="F:cellulose binding"/>
    <property type="evidence" value="ECO:0007669"/>
    <property type="project" value="UniProtKB-UniRule"/>
</dbReference>
<comment type="subcellular location">
    <subcellularLocation>
        <location evidence="1 8">Secreted</location>
    </subcellularLocation>
</comment>
<dbReference type="Pfam" id="PF03443">
    <property type="entry name" value="AA9"/>
    <property type="match status" value="1"/>
</dbReference>
<keyword evidence="4 8" id="KW-1015">Disulfide bond</keyword>
<accession>A0A9P7RQG6</accession>
<comment type="similarity">
    <text evidence="7">Belongs to the polysaccharide monooxygenase AA9 family.</text>
</comment>
<dbReference type="RefSeq" id="XP_043004108.1">
    <property type="nucleotide sequence ID" value="XM_043158753.1"/>
</dbReference>
<evidence type="ECO:0000256" key="6">
    <source>
        <dbReference type="ARBA" id="ARBA00023326"/>
    </source>
</evidence>
<comment type="caution">
    <text evidence="11">The sequence shown here is derived from an EMBL/GenBank/DDBJ whole genome shotgun (WGS) entry which is preliminary data.</text>
</comment>
<evidence type="ECO:0000256" key="5">
    <source>
        <dbReference type="ARBA" id="ARBA00023277"/>
    </source>
</evidence>
<feature type="signal peptide" evidence="9">
    <location>
        <begin position="1"/>
        <end position="18"/>
    </location>
</feature>
<evidence type="ECO:0000256" key="8">
    <source>
        <dbReference type="RuleBase" id="RU368122"/>
    </source>
</evidence>
<reference evidence="11" key="1">
    <citation type="journal article" date="2021" name="Genome Biol. Evol.">
        <title>The assembled and annotated genome of the fairy-ring fungus Marasmius oreades.</title>
        <authorList>
            <person name="Hiltunen M."/>
            <person name="Ament-Velasquez S.L."/>
            <person name="Johannesson H."/>
        </authorList>
    </citation>
    <scope>NUCLEOTIDE SEQUENCE</scope>
    <source>
        <strain evidence="11">03SP1</strain>
    </source>
</reference>
<comment type="function">
    <text evidence="8">Lytic polysaccharide monooxygenase (LMPO) that depolymerizes crystalline and amorphous polysaccharides via the oxidation of scissile alpha- or beta-(1-4)-glycosidic bonds, yielding C1 and/or C4 oxidation products. Catalysis by LPMOs requires the reduction of the active-site copper from Cu(II) to Cu(I) by a reducing agent and H(2)O(2) or O(2) as a cosubstrate.</text>
</comment>
<evidence type="ECO:0000313" key="11">
    <source>
        <dbReference type="EMBL" id="KAG7087637.1"/>
    </source>
</evidence>
<dbReference type="KEGG" id="more:E1B28_013585"/>
<keyword evidence="9" id="KW-0732">Signal</keyword>
<dbReference type="GO" id="GO:0005576">
    <property type="term" value="C:extracellular region"/>
    <property type="evidence" value="ECO:0007669"/>
    <property type="project" value="UniProtKB-SubCell"/>
</dbReference>
<name>A0A9P7RQG6_9AGAR</name>
<dbReference type="PANTHER" id="PTHR33353:SF17">
    <property type="entry name" value="ENDO-BETA-1,4-GLUCANASE D"/>
    <property type="match status" value="1"/>
</dbReference>
<evidence type="ECO:0000256" key="9">
    <source>
        <dbReference type="SAM" id="SignalP"/>
    </source>
</evidence>
<evidence type="ECO:0000256" key="7">
    <source>
        <dbReference type="ARBA" id="ARBA00044502"/>
    </source>
</evidence>
<dbReference type="EMBL" id="CM032189">
    <property type="protein sequence ID" value="KAG7087637.1"/>
    <property type="molecule type" value="Genomic_DNA"/>
</dbReference>
<dbReference type="OrthoDB" id="2525337at2759"/>
<comment type="domain">
    <text evidence="8">Has a modular structure: an endo-beta-1,4-glucanase catalytic module at the N-terminus, a linker rich in serines and threonines, and a C-terminal carbohydrate-binding module (CBM).</text>
</comment>
<dbReference type="GeneID" id="66082660"/>
<keyword evidence="3 8" id="KW-0136">Cellulose degradation</keyword>
<evidence type="ECO:0000256" key="3">
    <source>
        <dbReference type="ARBA" id="ARBA00023001"/>
    </source>
</evidence>
<dbReference type="InterPro" id="IPR049892">
    <property type="entry name" value="AA9"/>
</dbReference>
<organism evidence="11 12">
    <name type="scientific">Marasmius oreades</name>
    <name type="common">fairy-ring Marasmius</name>
    <dbReference type="NCBI Taxonomy" id="181124"/>
    <lineage>
        <taxon>Eukaryota</taxon>
        <taxon>Fungi</taxon>
        <taxon>Dikarya</taxon>
        <taxon>Basidiomycota</taxon>
        <taxon>Agaricomycotina</taxon>
        <taxon>Agaricomycetes</taxon>
        <taxon>Agaricomycetidae</taxon>
        <taxon>Agaricales</taxon>
        <taxon>Marasmiineae</taxon>
        <taxon>Marasmiaceae</taxon>
        <taxon>Marasmius</taxon>
    </lineage>
</organism>
<keyword evidence="2 8" id="KW-0964">Secreted</keyword>
<dbReference type="Proteomes" id="UP001049176">
    <property type="component" value="Chromosome 9"/>
</dbReference>
<dbReference type="Gene3D" id="2.70.50.70">
    <property type="match status" value="1"/>
</dbReference>
<evidence type="ECO:0000256" key="2">
    <source>
        <dbReference type="ARBA" id="ARBA00022525"/>
    </source>
</evidence>
<keyword evidence="12" id="KW-1185">Reference proteome</keyword>
<dbReference type="InterPro" id="IPR005103">
    <property type="entry name" value="AA9_LPMO"/>
</dbReference>